<sequence length="478" mass="54626">MGESISLNCSMKNRYEIAWYHLTSEQQLDLLISAEKDNKGRVLLTNYNPNSIRLKLTADTWVTRATLEISGVIESDSGLYFCGTKSDAPEMLFDKHIRLEIEGAASLPVTGQKGGTITLPCFLSNREDFTTVLRFGPKTQSKKTQYEISVNFGEELKLDVLLPNADKVQHQGTRSTGWKEDWSRTDGVQSERITFKDGKLIISHFTSRDRGSYRVLDPDEELLITIKIRDFVRFVSFRAIYHNLSGAAPLCRDSVPWSVALRDGVVLKAVAVDVFLLVLFSLQHSLLAWTPVKQVCQNVFGVLTRTVYCFTTAAALQILMHYWHPVTSAPCLWSVRNAPWDIWFPLICFILHFLCWAIICSILLIFDYPELLGIKQVYYECLGLGDPLLLKSERAQRLYSHLRHPVFVELLTVLWVLPTFPLDRLLLAVYLSVYLILAHSLDNQDCAYLRRQLRSKLQLFSSPLEDNDQSNNNMHKQD</sequence>
<feature type="domain" description="Ig-like" evidence="10">
    <location>
        <begin position="1"/>
        <end position="82"/>
    </location>
</feature>
<evidence type="ECO:0000256" key="3">
    <source>
        <dbReference type="ARBA" id="ARBA00013379"/>
    </source>
</evidence>
<organism evidence="11 12">
    <name type="scientific">Labeo rohita</name>
    <name type="common">Indian major carp</name>
    <name type="synonym">Cyprinus rohita</name>
    <dbReference type="NCBI Taxonomy" id="84645"/>
    <lineage>
        <taxon>Eukaryota</taxon>
        <taxon>Metazoa</taxon>
        <taxon>Chordata</taxon>
        <taxon>Craniata</taxon>
        <taxon>Vertebrata</taxon>
        <taxon>Euteleostomi</taxon>
        <taxon>Actinopterygii</taxon>
        <taxon>Neopterygii</taxon>
        <taxon>Teleostei</taxon>
        <taxon>Ostariophysi</taxon>
        <taxon>Cypriniformes</taxon>
        <taxon>Cyprinidae</taxon>
        <taxon>Labeoninae</taxon>
        <taxon>Labeonini</taxon>
        <taxon>Labeo</taxon>
    </lineage>
</organism>
<keyword evidence="5 9" id="KW-1133">Transmembrane helix</keyword>
<accession>A0A498M7V8</accession>
<dbReference type="EMBL" id="QBIY01012844">
    <property type="protein sequence ID" value="RXN15546.1"/>
    <property type="molecule type" value="Genomic_DNA"/>
</dbReference>
<evidence type="ECO:0000256" key="4">
    <source>
        <dbReference type="ARBA" id="ARBA00022692"/>
    </source>
</evidence>
<protein>
    <recommendedName>
        <fullName evidence="3">Nurim</fullName>
    </recommendedName>
    <alternativeName>
        <fullName evidence="8">Nuclear envelope membrane protein</fullName>
    </alternativeName>
    <alternativeName>
        <fullName evidence="7">Nuclear rim protein</fullName>
    </alternativeName>
</protein>
<keyword evidence="12" id="KW-1185">Reference proteome</keyword>
<dbReference type="InterPro" id="IPR033580">
    <property type="entry name" value="Nurim-like"/>
</dbReference>
<dbReference type="PANTHER" id="PTHR31040">
    <property type="entry name" value="NURIM"/>
    <property type="match status" value="1"/>
</dbReference>
<dbReference type="AlphaFoldDB" id="A0A498M7V8"/>
<dbReference type="InterPro" id="IPR036179">
    <property type="entry name" value="Ig-like_dom_sf"/>
</dbReference>
<feature type="transmembrane region" description="Helical" evidence="9">
    <location>
        <begin position="342"/>
        <end position="366"/>
    </location>
</feature>
<comment type="subcellular location">
    <subcellularLocation>
        <location evidence="1">Nucleus inner membrane</location>
        <topology evidence="1">Multi-pass membrane protein</topology>
    </subcellularLocation>
</comment>
<dbReference type="InterPro" id="IPR007110">
    <property type="entry name" value="Ig-like_dom"/>
</dbReference>
<dbReference type="GO" id="GO:0005637">
    <property type="term" value="C:nuclear inner membrane"/>
    <property type="evidence" value="ECO:0007669"/>
    <property type="project" value="UniProtKB-SubCell"/>
</dbReference>
<evidence type="ECO:0000259" key="10">
    <source>
        <dbReference type="PROSITE" id="PS50835"/>
    </source>
</evidence>
<dbReference type="SUPFAM" id="SSF48726">
    <property type="entry name" value="Immunoglobulin"/>
    <property type="match status" value="1"/>
</dbReference>
<keyword evidence="13" id="KW-1267">Proteomics identification</keyword>
<dbReference type="Pfam" id="PF07686">
    <property type="entry name" value="V-set"/>
    <property type="match status" value="1"/>
</dbReference>
<dbReference type="Proteomes" id="UP000290572">
    <property type="component" value="Unassembled WGS sequence"/>
</dbReference>
<keyword evidence="4 9" id="KW-0812">Transmembrane</keyword>
<dbReference type="Gene3D" id="2.60.40.10">
    <property type="entry name" value="Immunoglobulins"/>
    <property type="match status" value="2"/>
</dbReference>
<dbReference type="PANTHER" id="PTHR31040:SF1">
    <property type="entry name" value="NURIM"/>
    <property type="match status" value="1"/>
</dbReference>
<dbReference type="STRING" id="84645.A0A498M7V8"/>
<comment type="similarity">
    <text evidence="2">Belongs to the nurim family.</text>
</comment>
<evidence type="ECO:0007829" key="13">
    <source>
        <dbReference type="PeptideAtlas" id="A0A498M7V8"/>
    </source>
</evidence>
<keyword evidence="6 9" id="KW-0472">Membrane</keyword>
<evidence type="ECO:0000256" key="7">
    <source>
        <dbReference type="ARBA" id="ARBA00031700"/>
    </source>
</evidence>
<dbReference type="InterPro" id="IPR013106">
    <property type="entry name" value="Ig_V-set"/>
</dbReference>
<feature type="transmembrane region" description="Helical" evidence="9">
    <location>
        <begin position="265"/>
        <end position="287"/>
    </location>
</feature>
<evidence type="ECO:0000313" key="11">
    <source>
        <dbReference type="EMBL" id="RXN15546.1"/>
    </source>
</evidence>
<evidence type="ECO:0000256" key="2">
    <source>
        <dbReference type="ARBA" id="ARBA00010631"/>
    </source>
</evidence>
<name>A0A498M7V8_LABRO</name>
<dbReference type="PROSITE" id="PS50835">
    <property type="entry name" value="IG_LIKE"/>
    <property type="match status" value="1"/>
</dbReference>
<evidence type="ECO:0000256" key="9">
    <source>
        <dbReference type="SAM" id="Phobius"/>
    </source>
</evidence>
<gene>
    <name evidence="11" type="ORF">ROHU_008732</name>
</gene>
<evidence type="ECO:0000256" key="8">
    <source>
        <dbReference type="ARBA" id="ARBA00032957"/>
    </source>
</evidence>
<evidence type="ECO:0000313" key="12">
    <source>
        <dbReference type="Proteomes" id="UP000290572"/>
    </source>
</evidence>
<evidence type="ECO:0000256" key="5">
    <source>
        <dbReference type="ARBA" id="ARBA00022989"/>
    </source>
</evidence>
<dbReference type="InterPro" id="IPR013783">
    <property type="entry name" value="Ig-like_fold"/>
</dbReference>
<feature type="transmembrane region" description="Helical" evidence="9">
    <location>
        <begin position="299"/>
        <end position="322"/>
    </location>
</feature>
<proteinExistence type="evidence at protein level"/>
<reference evidence="11 12" key="1">
    <citation type="submission" date="2018-03" db="EMBL/GenBank/DDBJ databases">
        <title>Draft genome sequence of Rohu Carp (Labeo rohita).</title>
        <authorList>
            <person name="Das P."/>
            <person name="Kushwaha B."/>
            <person name="Joshi C.G."/>
            <person name="Kumar D."/>
            <person name="Nagpure N.S."/>
            <person name="Sahoo L."/>
            <person name="Das S.P."/>
            <person name="Bit A."/>
            <person name="Patnaik S."/>
            <person name="Meher P.K."/>
            <person name="Jayasankar P."/>
            <person name="Koringa P.G."/>
            <person name="Patel N.V."/>
            <person name="Hinsu A.T."/>
            <person name="Kumar R."/>
            <person name="Pandey M."/>
            <person name="Agarwal S."/>
            <person name="Srivastava S."/>
            <person name="Singh M."/>
            <person name="Iquebal M.A."/>
            <person name="Jaiswal S."/>
            <person name="Angadi U.B."/>
            <person name="Kumar N."/>
            <person name="Raza M."/>
            <person name="Shah T.M."/>
            <person name="Rai A."/>
            <person name="Jena J.K."/>
        </authorList>
    </citation>
    <scope>NUCLEOTIDE SEQUENCE [LARGE SCALE GENOMIC DNA]</scope>
    <source>
        <strain evidence="11">DASCIFA01</strain>
        <tissue evidence="11">Testis</tissue>
    </source>
</reference>
<evidence type="ECO:0000256" key="6">
    <source>
        <dbReference type="ARBA" id="ARBA00023136"/>
    </source>
</evidence>
<evidence type="ECO:0000256" key="1">
    <source>
        <dbReference type="ARBA" id="ARBA00004473"/>
    </source>
</evidence>
<comment type="caution">
    <text evidence="11">The sequence shown here is derived from an EMBL/GenBank/DDBJ whole genome shotgun (WGS) entry which is preliminary data.</text>
</comment>